<sequence length="51" mass="6040">MDFERCAEKAWLLKRGEGWGEFLEPRLTKCETEVNDVQVDKPVPDELFEVR</sequence>
<dbReference type="Proteomes" id="UP001204798">
    <property type="component" value="Unassembled WGS sequence"/>
</dbReference>
<gene>
    <name evidence="1" type="ORF">M2350_000521</name>
</gene>
<accession>A0ABT2EJJ1</accession>
<protein>
    <submittedName>
        <fullName evidence="1">Uncharacterized protein</fullName>
    </submittedName>
</protein>
<reference evidence="1 2" key="1">
    <citation type="submission" date="2022-08" db="EMBL/GenBank/DDBJ databases">
        <title>Bacterial and archaeal communities from various locations to study Microbial Dark Matter (Phase II).</title>
        <authorList>
            <person name="Stepanauskas R."/>
        </authorList>
    </citation>
    <scope>NUCLEOTIDE SEQUENCE [LARGE SCALE GENOMIC DNA]</scope>
    <source>
        <strain evidence="1 2">PD1</strain>
    </source>
</reference>
<dbReference type="EMBL" id="JANUCP010000001">
    <property type="protein sequence ID" value="MCS3918124.1"/>
    <property type="molecule type" value="Genomic_DNA"/>
</dbReference>
<keyword evidence="2" id="KW-1185">Reference proteome</keyword>
<comment type="caution">
    <text evidence="1">The sequence shown here is derived from an EMBL/GenBank/DDBJ whole genome shotgun (WGS) entry which is preliminary data.</text>
</comment>
<evidence type="ECO:0000313" key="1">
    <source>
        <dbReference type="EMBL" id="MCS3918124.1"/>
    </source>
</evidence>
<dbReference type="RefSeq" id="WP_259093564.1">
    <property type="nucleotide sequence ID" value="NZ_CP130454.1"/>
</dbReference>
<evidence type="ECO:0000313" key="2">
    <source>
        <dbReference type="Proteomes" id="UP001204798"/>
    </source>
</evidence>
<name>A0ABT2EJJ1_9BACT</name>
<proteinExistence type="predicted"/>
<organism evidence="1 2">
    <name type="scientific">Candidatus Fervidibacter sacchari</name>
    <dbReference type="NCBI Taxonomy" id="1448929"/>
    <lineage>
        <taxon>Bacteria</taxon>
        <taxon>Candidatus Fervidibacterota</taxon>
        <taxon>Candidatus Fervidibacter</taxon>
    </lineage>
</organism>